<comment type="caution">
    <text evidence="2">The sequence shown here is derived from an EMBL/GenBank/DDBJ whole genome shotgun (WGS) entry which is preliminary data.</text>
</comment>
<sequence>MKRKFMFLLTAVLCSGLFLACNDTDDTIECIEDFSGVLASAEEKLPGDWMLTAMTADTEIDLTDDETDNPLKDLFAQYEDCQKDASYSFGTNRTYVYRQAQNTADCTNQVTLGGTWQLSDDTLRLVTDCNLSSIALTFAEDDSAFMFTNSFSIADAEGKTIQTNVTFTYTLTVQ</sequence>
<reference evidence="3" key="2">
    <citation type="submission" date="2023-07" db="EMBL/GenBank/DDBJ databases">
        <title>Zobellia barbeyronii sp. nov., a new marine flavobacterium, isolated from green and red algae.</title>
        <authorList>
            <person name="Nedashkovskaya O.I."/>
            <person name="Otstavnykh N."/>
            <person name="Zhukova N."/>
            <person name="Guzev K."/>
            <person name="Chausova V."/>
            <person name="Tekutyeva L."/>
            <person name="Mikhailov V."/>
            <person name="Isaeva M."/>
        </authorList>
    </citation>
    <scope>NUCLEOTIDE SEQUENCE [LARGE SCALE GENOMIC DNA]</scope>
    <source>
        <strain evidence="3">KMM 6746</strain>
    </source>
</reference>
<accession>A0ABS5WDH7</accession>
<dbReference type="Pfam" id="PF16395">
    <property type="entry name" value="DUF5004"/>
    <property type="match status" value="1"/>
</dbReference>
<evidence type="ECO:0000313" key="3">
    <source>
        <dbReference type="Proteomes" id="UP000740413"/>
    </source>
</evidence>
<reference evidence="2 3" key="1">
    <citation type="submission" date="2020-06" db="EMBL/GenBank/DDBJ databases">
        <authorList>
            <person name="Isaeva M.P."/>
            <person name="Chernysheva N.Y."/>
        </authorList>
    </citation>
    <scope>NUCLEOTIDE SEQUENCE [LARGE SCALE GENOMIC DNA]</scope>
    <source>
        <strain evidence="2 3">KMM 6746</strain>
    </source>
</reference>
<evidence type="ECO:0000256" key="1">
    <source>
        <dbReference type="SAM" id="SignalP"/>
    </source>
</evidence>
<gene>
    <name evidence="2" type="ORF">HW347_09310</name>
</gene>
<evidence type="ECO:0000313" key="2">
    <source>
        <dbReference type="EMBL" id="MBT2161463.1"/>
    </source>
</evidence>
<keyword evidence="1" id="KW-0732">Signal</keyword>
<dbReference type="InterPro" id="IPR032168">
    <property type="entry name" value="DUF5004"/>
</dbReference>
<proteinExistence type="predicted"/>
<dbReference type="PROSITE" id="PS51257">
    <property type="entry name" value="PROKAR_LIPOPROTEIN"/>
    <property type="match status" value="1"/>
</dbReference>
<dbReference type="Proteomes" id="UP000740413">
    <property type="component" value="Unassembled WGS sequence"/>
</dbReference>
<feature type="signal peptide" evidence="1">
    <location>
        <begin position="1"/>
        <end position="20"/>
    </location>
</feature>
<dbReference type="EMBL" id="JACATN010000003">
    <property type="protein sequence ID" value="MBT2161463.1"/>
    <property type="molecule type" value="Genomic_DNA"/>
</dbReference>
<name>A0ABS5WDH7_9FLAO</name>
<keyword evidence="3" id="KW-1185">Reference proteome</keyword>
<organism evidence="2 3">
    <name type="scientific">Zobellia barbeyronii</name>
    <dbReference type="NCBI Taxonomy" id="2748009"/>
    <lineage>
        <taxon>Bacteria</taxon>
        <taxon>Pseudomonadati</taxon>
        <taxon>Bacteroidota</taxon>
        <taxon>Flavobacteriia</taxon>
        <taxon>Flavobacteriales</taxon>
        <taxon>Flavobacteriaceae</taxon>
        <taxon>Zobellia</taxon>
    </lineage>
</organism>
<dbReference type="RefSeq" id="WP_214611629.1">
    <property type="nucleotide sequence ID" value="NZ_JACATN010000003.1"/>
</dbReference>
<protein>
    <submittedName>
        <fullName evidence="2">DUF5004 domain-containing protein</fullName>
    </submittedName>
</protein>
<feature type="chain" id="PRO_5045796965" evidence="1">
    <location>
        <begin position="21"/>
        <end position="174"/>
    </location>
</feature>